<feature type="transmembrane region" description="Helical" evidence="7">
    <location>
        <begin position="162"/>
        <end position="190"/>
    </location>
</feature>
<dbReference type="InterPro" id="IPR049326">
    <property type="entry name" value="Rhodopsin_dom_fungi"/>
</dbReference>
<evidence type="ECO:0000313" key="10">
    <source>
        <dbReference type="Proteomes" id="UP000094444"/>
    </source>
</evidence>
<evidence type="ECO:0000256" key="6">
    <source>
        <dbReference type="SAM" id="MobiDB-lite"/>
    </source>
</evidence>
<dbReference type="Pfam" id="PF20684">
    <property type="entry name" value="Fung_rhodopsin"/>
    <property type="match status" value="1"/>
</dbReference>
<evidence type="ECO:0000256" key="1">
    <source>
        <dbReference type="ARBA" id="ARBA00004141"/>
    </source>
</evidence>
<comment type="subcellular location">
    <subcellularLocation>
        <location evidence="1">Membrane</location>
        <topology evidence="1">Multi-pass membrane protein</topology>
    </subcellularLocation>
</comment>
<organism evidence="9 10">
    <name type="scientific">Diaporthe helianthi</name>
    <dbReference type="NCBI Taxonomy" id="158607"/>
    <lineage>
        <taxon>Eukaryota</taxon>
        <taxon>Fungi</taxon>
        <taxon>Dikarya</taxon>
        <taxon>Ascomycota</taxon>
        <taxon>Pezizomycotina</taxon>
        <taxon>Sordariomycetes</taxon>
        <taxon>Sordariomycetidae</taxon>
        <taxon>Diaporthales</taxon>
        <taxon>Diaporthaceae</taxon>
        <taxon>Diaporthe</taxon>
    </lineage>
</organism>
<feature type="transmembrane region" description="Helical" evidence="7">
    <location>
        <begin position="202"/>
        <end position="222"/>
    </location>
</feature>
<keyword evidence="4 7" id="KW-0472">Membrane</keyword>
<gene>
    <name evidence="9" type="ORF">DHEL01_v211027</name>
</gene>
<accession>A0A2P5HJZ8</accession>
<feature type="domain" description="Rhodopsin" evidence="8">
    <location>
        <begin position="39"/>
        <end position="262"/>
    </location>
</feature>
<evidence type="ECO:0000256" key="5">
    <source>
        <dbReference type="ARBA" id="ARBA00038359"/>
    </source>
</evidence>
<evidence type="ECO:0000313" key="9">
    <source>
        <dbReference type="EMBL" id="POS70580.1"/>
    </source>
</evidence>
<evidence type="ECO:0000256" key="4">
    <source>
        <dbReference type="ARBA" id="ARBA00023136"/>
    </source>
</evidence>
<evidence type="ECO:0000256" key="7">
    <source>
        <dbReference type="SAM" id="Phobius"/>
    </source>
</evidence>
<protein>
    <recommendedName>
        <fullName evidence="8">Rhodopsin domain-containing protein</fullName>
    </recommendedName>
</protein>
<sequence>MSSSGEITVPVYQGVGITLLILTAGFVTTRCFASYQGPQHRLGIADWCSIIGLCFLIASYGVNHVVLTVTTGPVESIDLYYLQKIAVVIIIVVQGTLWFSKAPIVFLYLKLFGIHRWLRYVCWATLIVSFLVYAVGLIYTLVYCPVDRSKATFPDYQRCASANTLAGVFSGFVSVLVDLTLLILPTPIILALEINTSKKIGLSLTFFSAVLGVVASVAALYYKWLALYGDGTHLGIAILCFTIEGSVAIMVGCAPALRSFWNRYISKSVVDGTGRSSHAIRQKNFSNNTPQHTRWQGTDEFRNAGPQSNSYIRMEPR</sequence>
<dbReference type="InterPro" id="IPR052337">
    <property type="entry name" value="SAT4-like"/>
</dbReference>
<feature type="transmembrane region" description="Helical" evidence="7">
    <location>
        <begin position="44"/>
        <end position="65"/>
    </location>
</feature>
<dbReference type="AlphaFoldDB" id="A0A2P5HJZ8"/>
<dbReference type="PANTHER" id="PTHR33048">
    <property type="entry name" value="PTH11-LIKE INTEGRAL MEMBRANE PROTEIN (AFU_ORTHOLOGUE AFUA_5G11245)"/>
    <property type="match status" value="1"/>
</dbReference>
<evidence type="ECO:0000259" key="8">
    <source>
        <dbReference type="Pfam" id="PF20684"/>
    </source>
</evidence>
<feature type="transmembrane region" description="Helical" evidence="7">
    <location>
        <begin position="234"/>
        <end position="257"/>
    </location>
</feature>
<keyword evidence="2 7" id="KW-0812">Transmembrane</keyword>
<feature type="transmembrane region" description="Helical" evidence="7">
    <location>
        <begin position="121"/>
        <end position="142"/>
    </location>
</feature>
<dbReference type="Proteomes" id="UP000094444">
    <property type="component" value="Unassembled WGS sequence"/>
</dbReference>
<evidence type="ECO:0000256" key="3">
    <source>
        <dbReference type="ARBA" id="ARBA00022989"/>
    </source>
</evidence>
<comment type="caution">
    <text evidence="9">The sequence shown here is derived from an EMBL/GenBank/DDBJ whole genome shotgun (WGS) entry which is preliminary data.</text>
</comment>
<evidence type="ECO:0000256" key="2">
    <source>
        <dbReference type="ARBA" id="ARBA00022692"/>
    </source>
</evidence>
<dbReference type="STRING" id="158607.A0A2P5HJZ8"/>
<dbReference type="OrthoDB" id="444631at2759"/>
<comment type="similarity">
    <text evidence="5">Belongs to the SAT4 family.</text>
</comment>
<feature type="transmembrane region" description="Helical" evidence="7">
    <location>
        <begin position="12"/>
        <end position="32"/>
    </location>
</feature>
<keyword evidence="10" id="KW-1185">Reference proteome</keyword>
<feature type="compositionally biased region" description="Polar residues" evidence="6">
    <location>
        <begin position="285"/>
        <end position="296"/>
    </location>
</feature>
<dbReference type="GO" id="GO:0016020">
    <property type="term" value="C:membrane"/>
    <property type="evidence" value="ECO:0007669"/>
    <property type="project" value="UniProtKB-SubCell"/>
</dbReference>
<reference evidence="9" key="1">
    <citation type="submission" date="2017-09" db="EMBL/GenBank/DDBJ databases">
        <title>Polyketide synthases of a Diaporthe helianthi virulent isolate.</title>
        <authorList>
            <person name="Baroncelli R."/>
        </authorList>
    </citation>
    <scope>NUCLEOTIDE SEQUENCE [LARGE SCALE GENOMIC DNA]</scope>
    <source>
        <strain evidence="9">7/96</strain>
    </source>
</reference>
<feature type="region of interest" description="Disordered" evidence="6">
    <location>
        <begin position="285"/>
        <end position="317"/>
    </location>
</feature>
<dbReference type="EMBL" id="MAVT02001578">
    <property type="protein sequence ID" value="POS70580.1"/>
    <property type="molecule type" value="Genomic_DNA"/>
</dbReference>
<proteinExistence type="inferred from homology"/>
<name>A0A2P5HJZ8_DIAHE</name>
<feature type="transmembrane region" description="Helical" evidence="7">
    <location>
        <begin position="85"/>
        <end position="109"/>
    </location>
</feature>
<keyword evidence="3 7" id="KW-1133">Transmembrane helix</keyword>
<dbReference type="InParanoid" id="A0A2P5HJZ8"/>
<dbReference type="PANTHER" id="PTHR33048:SF47">
    <property type="entry name" value="INTEGRAL MEMBRANE PROTEIN-RELATED"/>
    <property type="match status" value="1"/>
</dbReference>